<protein>
    <recommendedName>
        <fullName evidence="1">Cupin type-2 domain-containing protein</fullName>
    </recommendedName>
</protein>
<reference evidence="2 3" key="1">
    <citation type="journal article" date="2011" name="PLoS Genet.">
        <title>Genome sequencing and comparative transcriptomics of the model entomopathogenic fungi Metarhizium anisopliae and M. acridum.</title>
        <authorList>
            <person name="Gao Q."/>
            <person name="Jin K."/>
            <person name="Ying S.H."/>
            <person name="Zhang Y."/>
            <person name="Xiao G."/>
            <person name="Shang Y."/>
            <person name="Duan Z."/>
            <person name="Hu X."/>
            <person name="Xie X.Q."/>
            <person name="Zhou G."/>
            <person name="Peng G."/>
            <person name="Luo Z."/>
            <person name="Huang W."/>
            <person name="Wang B."/>
            <person name="Fang W."/>
            <person name="Wang S."/>
            <person name="Zhong Y."/>
            <person name="Ma L.J."/>
            <person name="St Leger R.J."/>
            <person name="Zhao G.P."/>
            <person name="Pei Y."/>
            <person name="Feng M.G."/>
            <person name="Xia Y."/>
            <person name="Wang C."/>
        </authorList>
    </citation>
    <scope>NUCLEOTIDE SEQUENCE [LARGE SCALE GENOMIC DNA]</scope>
    <source>
        <strain evidence="2 3">CQMa 102</strain>
    </source>
</reference>
<dbReference type="SUPFAM" id="SSF51182">
    <property type="entry name" value="RmlC-like cupins"/>
    <property type="match status" value="1"/>
</dbReference>
<dbReference type="PANTHER" id="PTHR36440">
    <property type="entry name" value="PUTATIVE (AFU_ORTHOLOGUE AFUA_8G07350)-RELATED"/>
    <property type="match status" value="1"/>
</dbReference>
<gene>
    <name evidence="2" type="ORF">MAC_08226</name>
</gene>
<keyword evidence="3" id="KW-1185">Reference proteome</keyword>
<dbReference type="InterPro" id="IPR014710">
    <property type="entry name" value="RmlC-like_jellyroll"/>
</dbReference>
<dbReference type="InterPro" id="IPR053146">
    <property type="entry name" value="QDO-like"/>
</dbReference>
<dbReference type="InterPro" id="IPR011051">
    <property type="entry name" value="RmlC_Cupin_sf"/>
</dbReference>
<accession>E9EEC8</accession>
<evidence type="ECO:0000313" key="3">
    <source>
        <dbReference type="Proteomes" id="UP000002499"/>
    </source>
</evidence>
<organism evidence="3">
    <name type="scientific">Metarhizium acridum (strain CQMa 102)</name>
    <dbReference type="NCBI Taxonomy" id="655827"/>
    <lineage>
        <taxon>Eukaryota</taxon>
        <taxon>Fungi</taxon>
        <taxon>Dikarya</taxon>
        <taxon>Ascomycota</taxon>
        <taxon>Pezizomycotina</taxon>
        <taxon>Sordariomycetes</taxon>
        <taxon>Hypocreomycetidae</taxon>
        <taxon>Hypocreales</taxon>
        <taxon>Clavicipitaceae</taxon>
        <taxon>Metarhizium</taxon>
    </lineage>
</organism>
<sequence length="354" mass="38926">MSLPLLSIPPSQKQSYIVDQLEGERITIPGSKGAFRILASSKQTDGGIAVFSSGAVISDAPGFHWHDEAHDVFLVTKGFLKLWNGDKCKILGPGDFAYIPPKFIHNPQLLGPHTETLGLIAPGDWVDFFRYVSETYSGIIVPEDDSRDLKSLLIPKVMAAKDKFDVHFARDHDPAEVSDWDGTECVLPGPLEPYYLRGNTGPRWMLGAVMSRPFIHASQCSGKFAISSIESSKLYDGSLNPFSQRVTFEKVAHCFVVMEGVLGVKLYETDNGGEDAWSEVREGQTVVIPAGQTFSLCFKARYVRAISFTNGTGVEEIIRRAGTPYQGFVLPEQAQEWNDAKFRDGCSSAVARLG</sequence>
<dbReference type="OrthoDB" id="2588190at2759"/>
<dbReference type="CDD" id="cd02215">
    <property type="entry name" value="cupin_QDO_N_C"/>
    <property type="match status" value="1"/>
</dbReference>
<dbReference type="OMA" id="DFFRYVG"/>
<dbReference type="InParanoid" id="E9EEC8"/>
<dbReference type="HOGENOM" id="CLU_071636_0_0_1"/>
<dbReference type="InterPro" id="IPR013096">
    <property type="entry name" value="Cupin_2"/>
</dbReference>
<dbReference type="PANTHER" id="PTHR36440:SF1">
    <property type="entry name" value="PUTATIVE (AFU_ORTHOLOGUE AFUA_8G07350)-RELATED"/>
    <property type="match status" value="1"/>
</dbReference>
<dbReference type="EMBL" id="GL698567">
    <property type="protein sequence ID" value="EFY85756.1"/>
    <property type="molecule type" value="Genomic_DNA"/>
</dbReference>
<proteinExistence type="predicted"/>
<dbReference type="AlphaFoldDB" id="E9EEC8"/>
<evidence type="ECO:0000259" key="1">
    <source>
        <dbReference type="Pfam" id="PF07883"/>
    </source>
</evidence>
<dbReference type="KEGG" id="maw:19252537"/>
<dbReference type="GeneID" id="19252537"/>
<dbReference type="eggNOG" id="ENOG502QUGY">
    <property type="taxonomic scope" value="Eukaryota"/>
</dbReference>
<dbReference type="Pfam" id="PF07883">
    <property type="entry name" value="Cupin_2"/>
    <property type="match status" value="1"/>
</dbReference>
<dbReference type="Proteomes" id="UP000002499">
    <property type="component" value="Unassembled WGS sequence"/>
</dbReference>
<dbReference type="Gene3D" id="2.60.120.10">
    <property type="entry name" value="Jelly Rolls"/>
    <property type="match status" value="2"/>
</dbReference>
<feature type="domain" description="Cupin type-2" evidence="1">
    <location>
        <begin position="61"/>
        <end position="107"/>
    </location>
</feature>
<name>E9EEC8_METAQ</name>
<evidence type="ECO:0000313" key="2">
    <source>
        <dbReference type="EMBL" id="EFY85756.1"/>
    </source>
</evidence>